<evidence type="ECO:0000313" key="1">
    <source>
        <dbReference type="EMBL" id="KAH6927688.1"/>
    </source>
</evidence>
<protein>
    <submittedName>
        <fullName evidence="1">Uncharacterized protein</fullName>
    </submittedName>
</protein>
<comment type="caution">
    <text evidence="1">The sequence shown here is derived from an EMBL/GenBank/DDBJ whole genome shotgun (WGS) entry which is preliminary data.</text>
</comment>
<accession>A0ACB7RYI8</accession>
<dbReference type="EMBL" id="CM023486">
    <property type="protein sequence ID" value="KAH6927688.1"/>
    <property type="molecule type" value="Genomic_DNA"/>
</dbReference>
<sequence length="93" mass="10793">MADLGSDHMIVEITVPIQGQMVRNIHEFRWTDWEEFRSKRQALSSDDPITDIEEWTQSLNADANLIWFPVHMGEVWPHLPTSTKVLTPPHAML</sequence>
<gene>
    <name evidence="1" type="ORF">HPB50_007052</name>
</gene>
<reference evidence="1" key="1">
    <citation type="submission" date="2020-05" db="EMBL/GenBank/DDBJ databases">
        <title>Large-scale comparative analyses of tick genomes elucidate their genetic diversity and vector capacities.</title>
        <authorList>
            <person name="Jia N."/>
            <person name="Wang J."/>
            <person name="Shi W."/>
            <person name="Du L."/>
            <person name="Sun Y."/>
            <person name="Zhan W."/>
            <person name="Jiang J."/>
            <person name="Wang Q."/>
            <person name="Zhang B."/>
            <person name="Ji P."/>
            <person name="Sakyi L.B."/>
            <person name="Cui X."/>
            <person name="Yuan T."/>
            <person name="Jiang B."/>
            <person name="Yang W."/>
            <person name="Lam T.T.-Y."/>
            <person name="Chang Q."/>
            <person name="Ding S."/>
            <person name="Wang X."/>
            <person name="Zhu J."/>
            <person name="Ruan X."/>
            <person name="Zhao L."/>
            <person name="Wei J."/>
            <person name="Que T."/>
            <person name="Du C."/>
            <person name="Cheng J."/>
            <person name="Dai P."/>
            <person name="Han X."/>
            <person name="Huang E."/>
            <person name="Gao Y."/>
            <person name="Liu J."/>
            <person name="Shao H."/>
            <person name="Ye R."/>
            <person name="Li L."/>
            <person name="Wei W."/>
            <person name="Wang X."/>
            <person name="Wang C."/>
            <person name="Yang T."/>
            <person name="Huo Q."/>
            <person name="Li W."/>
            <person name="Guo W."/>
            <person name="Chen H."/>
            <person name="Zhou L."/>
            <person name="Ni X."/>
            <person name="Tian J."/>
            <person name="Zhou Y."/>
            <person name="Sheng Y."/>
            <person name="Liu T."/>
            <person name="Pan Y."/>
            <person name="Xia L."/>
            <person name="Li J."/>
            <person name="Zhao F."/>
            <person name="Cao W."/>
        </authorList>
    </citation>
    <scope>NUCLEOTIDE SEQUENCE</scope>
    <source>
        <strain evidence="1">Hyas-2018</strain>
    </source>
</reference>
<organism evidence="1 2">
    <name type="scientific">Hyalomma asiaticum</name>
    <name type="common">Tick</name>
    <dbReference type="NCBI Taxonomy" id="266040"/>
    <lineage>
        <taxon>Eukaryota</taxon>
        <taxon>Metazoa</taxon>
        <taxon>Ecdysozoa</taxon>
        <taxon>Arthropoda</taxon>
        <taxon>Chelicerata</taxon>
        <taxon>Arachnida</taxon>
        <taxon>Acari</taxon>
        <taxon>Parasitiformes</taxon>
        <taxon>Ixodida</taxon>
        <taxon>Ixodoidea</taxon>
        <taxon>Ixodidae</taxon>
        <taxon>Hyalomminae</taxon>
        <taxon>Hyalomma</taxon>
    </lineage>
</organism>
<keyword evidence="2" id="KW-1185">Reference proteome</keyword>
<dbReference type="Proteomes" id="UP000821845">
    <property type="component" value="Chromosome 6"/>
</dbReference>
<evidence type="ECO:0000313" key="2">
    <source>
        <dbReference type="Proteomes" id="UP000821845"/>
    </source>
</evidence>
<proteinExistence type="predicted"/>
<name>A0ACB7RYI8_HYAAI</name>